<feature type="region of interest" description="Disordered" evidence="1">
    <location>
        <begin position="1"/>
        <end position="151"/>
    </location>
</feature>
<evidence type="ECO:0000313" key="3">
    <source>
        <dbReference type="Proteomes" id="UP000784919"/>
    </source>
</evidence>
<feature type="compositionally biased region" description="Basic and acidic residues" evidence="1">
    <location>
        <begin position="330"/>
        <end position="353"/>
    </location>
</feature>
<feature type="compositionally biased region" description="Basic and acidic residues" evidence="1">
    <location>
        <begin position="313"/>
        <end position="323"/>
    </location>
</feature>
<organism evidence="2 3">
    <name type="scientific">Claviceps arundinis</name>
    <dbReference type="NCBI Taxonomy" id="1623583"/>
    <lineage>
        <taxon>Eukaryota</taxon>
        <taxon>Fungi</taxon>
        <taxon>Dikarya</taxon>
        <taxon>Ascomycota</taxon>
        <taxon>Pezizomycotina</taxon>
        <taxon>Sordariomycetes</taxon>
        <taxon>Hypocreomycetidae</taxon>
        <taxon>Hypocreales</taxon>
        <taxon>Clavicipitaceae</taxon>
        <taxon>Claviceps</taxon>
    </lineage>
</organism>
<evidence type="ECO:0000313" key="2">
    <source>
        <dbReference type="EMBL" id="KAG5968306.1"/>
    </source>
</evidence>
<evidence type="ECO:0000256" key="1">
    <source>
        <dbReference type="SAM" id="MobiDB-lite"/>
    </source>
</evidence>
<dbReference type="OrthoDB" id="4755921at2759"/>
<feature type="compositionally biased region" description="Polar residues" evidence="1">
    <location>
        <begin position="24"/>
        <end position="34"/>
    </location>
</feature>
<feature type="compositionally biased region" description="Polar residues" evidence="1">
    <location>
        <begin position="51"/>
        <end position="64"/>
    </location>
</feature>
<proteinExistence type="predicted"/>
<feature type="compositionally biased region" description="Basic and acidic residues" evidence="1">
    <location>
        <begin position="110"/>
        <end position="119"/>
    </location>
</feature>
<feature type="compositionally biased region" description="Low complexity" evidence="1">
    <location>
        <begin position="93"/>
        <end position="105"/>
    </location>
</feature>
<feature type="region of interest" description="Disordered" evidence="1">
    <location>
        <begin position="285"/>
        <end position="385"/>
    </location>
</feature>
<protein>
    <submittedName>
        <fullName evidence="2">Uncharacterized protein</fullName>
    </submittedName>
</protein>
<feature type="region of interest" description="Disordered" evidence="1">
    <location>
        <begin position="544"/>
        <end position="571"/>
    </location>
</feature>
<comment type="caution">
    <text evidence="2">The sequence shown here is derived from an EMBL/GenBank/DDBJ whole genome shotgun (WGS) entry which is preliminary data.</text>
</comment>
<reference evidence="2" key="1">
    <citation type="journal article" date="2020" name="bioRxiv">
        <title>Whole genome comparisons of ergot fungi reveals the divergence and evolution of species within the genus Claviceps are the result of varying mechanisms driving genome evolution and host range expansion.</title>
        <authorList>
            <person name="Wyka S.A."/>
            <person name="Mondo S.J."/>
            <person name="Liu M."/>
            <person name="Dettman J."/>
            <person name="Nalam V."/>
            <person name="Broders K.D."/>
        </authorList>
    </citation>
    <scope>NUCLEOTIDE SEQUENCE</scope>
    <source>
        <strain evidence="2">CCC 1102</strain>
    </source>
</reference>
<feature type="compositionally biased region" description="Low complexity" evidence="1">
    <location>
        <begin position="74"/>
        <end position="83"/>
    </location>
</feature>
<dbReference type="Proteomes" id="UP000784919">
    <property type="component" value="Unassembled WGS sequence"/>
</dbReference>
<feature type="compositionally biased region" description="Polar residues" evidence="1">
    <location>
        <begin position="354"/>
        <end position="364"/>
    </location>
</feature>
<dbReference type="EMBL" id="SRPS01000107">
    <property type="protein sequence ID" value="KAG5968306.1"/>
    <property type="molecule type" value="Genomic_DNA"/>
</dbReference>
<name>A0A9P7MSY7_9HYPO</name>
<gene>
    <name evidence="2" type="ORF">E4U56_000393</name>
</gene>
<dbReference type="AlphaFoldDB" id="A0A9P7MSY7"/>
<sequence>MATPMVRSMGTSSRRRVQYGAPRQDSSASRTQKSAKAGSHRSHAGQGNHGGRNSDTSAGSSLKISNWRVRPSDDSGGSSARSSFVRVEDELAPSSCPSKPNSVSSFQADTARKQTDRAKYISASSYGAAEPADGNGRRDSRVYRQGSSGSSTFSFEVLRHSSLVERGDGRSISLFELGRSSQDSAYSSSGERSRTNCTLTPVSSADFSADESFAHMISRKHTVTPDESQRDELLTALAGSEATPGRSLPSFIDSLQKLSLEARQSISMELMESFNCRDNMARTTMGTSAPASSSTAYENASSTFQPAPSESYCTKDEEKERQRFHQMLENLHKNGRREQKPPKKEAGSGRKTEGATSRGDQQQYDAGVSTVQRRRPIHSVGRRVDTESDSVVEYLPASARNLRMESSTNFSSIGGGHDTRNSLNPKAREFLSFSKAASQAPIMPRRPLLSSYDFLSAAKDSASNVAGFAATRMAAVPDGPGILVGAGTAPALFPNYLGPPTILGHYGPELGTNPASLNLVPVNLETLKSSDGLATPGWPTLVPMPCGSGSQSVPPRPVPKPRSPNPKTQQEYEAWVEWRKANEPGYAMACKVRQQRRAQRKTPQPTKC</sequence>
<feature type="compositionally biased region" description="Basic residues" evidence="1">
    <location>
        <begin position="372"/>
        <end position="381"/>
    </location>
</feature>
<feature type="compositionally biased region" description="Polar residues" evidence="1">
    <location>
        <begin position="285"/>
        <end position="312"/>
    </location>
</feature>
<feature type="compositionally biased region" description="Pro residues" evidence="1">
    <location>
        <begin position="554"/>
        <end position="564"/>
    </location>
</feature>
<accession>A0A9P7MSY7</accession>